<dbReference type="Proteomes" id="UP000299102">
    <property type="component" value="Unassembled WGS sequence"/>
</dbReference>
<dbReference type="GO" id="GO:0003676">
    <property type="term" value="F:nucleic acid binding"/>
    <property type="evidence" value="ECO:0007669"/>
    <property type="project" value="InterPro"/>
</dbReference>
<comment type="caution">
    <text evidence="1">The sequence shown here is derived from an EMBL/GenBank/DDBJ whole genome shotgun (WGS) entry which is preliminary data.</text>
</comment>
<organism evidence="1 2">
    <name type="scientific">Eumeta variegata</name>
    <name type="common">Bagworm moth</name>
    <name type="synonym">Eumeta japonica</name>
    <dbReference type="NCBI Taxonomy" id="151549"/>
    <lineage>
        <taxon>Eukaryota</taxon>
        <taxon>Metazoa</taxon>
        <taxon>Ecdysozoa</taxon>
        <taxon>Arthropoda</taxon>
        <taxon>Hexapoda</taxon>
        <taxon>Insecta</taxon>
        <taxon>Pterygota</taxon>
        <taxon>Neoptera</taxon>
        <taxon>Endopterygota</taxon>
        <taxon>Lepidoptera</taxon>
        <taxon>Glossata</taxon>
        <taxon>Ditrysia</taxon>
        <taxon>Tineoidea</taxon>
        <taxon>Psychidae</taxon>
        <taxon>Oiketicinae</taxon>
        <taxon>Eumeta</taxon>
    </lineage>
</organism>
<dbReference type="OrthoDB" id="411823at2759"/>
<evidence type="ECO:0000313" key="2">
    <source>
        <dbReference type="Proteomes" id="UP000299102"/>
    </source>
</evidence>
<accession>A0A4C1UEZ8</accession>
<evidence type="ECO:0000313" key="1">
    <source>
        <dbReference type="EMBL" id="GBP24700.1"/>
    </source>
</evidence>
<dbReference type="InterPro" id="IPR012337">
    <property type="entry name" value="RNaseH-like_sf"/>
</dbReference>
<keyword evidence="2" id="KW-1185">Reference proteome</keyword>
<dbReference type="EMBL" id="BGZK01000164">
    <property type="protein sequence ID" value="GBP24700.1"/>
    <property type="molecule type" value="Genomic_DNA"/>
</dbReference>
<dbReference type="SUPFAM" id="SSF53098">
    <property type="entry name" value="Ribonuclease H-like"/>
    <property type="match status" value="1"/>
</dbReference>
<dbReference type="AlphaFoldDB" id="A0A4C1UEZ8"/>
<protein>
    <submittedName>
        <fullName evidence="1">Uncharacterized protein</fullName>
    </submittedName>
</protein>
<sequence length="291" mass="34165">MLIHIEKNGQETQGLISFTDQYKTEWRDGEAIWYSTLRLDPFCTVFQAEMFALQRTLRRARNGKDGLVYIFRDSRSSLEVLTGSKTYHSLVHEARRNISEIVAEDRAVRLFWVRADVKIAGNDCADELNRRATITKSMAADYDRFPLSHEKKVKISIRAVSLEEWQQRYTEESSSEITKCFFPQVEKAYRVLRKIEMMSQVMQTLTGYGGFARYLYRFKLRTHSTAPVTSPKAGIDVWIAWRNFPEILEDSFNRGKILYFCGMIVKRCNRINQKIRRYLIDVNCISVWHIN</sequence>
<reference evidence="1 2" key="1">
    <citation type="journal article" date="2019" name="Commun. Biol.">
        <title>The bagworm genome reveals a unique fibroin gene that provides high tensile strength.</title>
        <authorList>
            <person name="Kono N."/>
            <person name="Nakamura H."/>
            <person name="Ohtoshi R."/>
            <person name="Tomita M."/>
            <person name="Numata K."/>
            <person name="Arakawa K."/>
        </authorList>
    </citation>
    <scope>NUCLEOTIDE SEQUENCE [LARGE SCALE GENOMIC DNA]</scope>
</reference>
<dbReference type="Gene3D" id="3.30.420.10">
    <property type="entry name" value="Ribonuclease H-like superfamily/Ribonuclease H"/>
    <property type="match status" value="1"/>
</dbReference>
<proteinExistence type="predicted"/>
<gene>
    <name evidence="1" type="ORF">EVAR_15907_1</name>
</gene>
<name>A0A4C1UEZ8_EUMVA</name>
<dbReference type="InterPro" id="IPR036397">
    <property type="entry name" value="RNaseH_sf"/>
</dbReference>